<evidence type="ECO:0000256" key="1">
    <source>
        <dbReference type="SAM" id="MobiDB-lite"/>
    </source>
</evidence>
<comment type="caution">
    <text evidence="3">The sequence shown here is derived from an EMBL/GenBank/DDBJ whole genome shotgun (WGS) entry which is preliminary data.</text>
</comment>
<keyword evidence="2" id="KW-1133">Transmembrane helix</keyword>
<organism evidence="3 4">
    <name type="scientific">Amycolatopsis minnesotensis</name>
    <dbReference type="NCBI Taxonomy" id="337894"/>
    <lineage>
        <taxon>Bacteria</taxon>
        <taxon>Bacillati</taxon>
        <taxon>Actinomycetota</taxon>
        <taxon>Actinomycetes</taxon>
        <taxon>Pseudonocardiales</taxon>
        <taxon>Pseudonocardiaceae</taxon>
        <taxon>Amycolatopsis</taxon>
    </lineage>
</organism>
<reference evidence="3 4" key="1">
    <citation type="journal article" date="2019" name="Int. J. Syst. Evol. Microbiol.">
        <title>The Global Catalogue of Microorganisms (GCM) 10K type strain sequencing project: providing services to taxonomists for standard genome sequencing and annotation.</title>
        <authorList>
            <consortium name="The Broad Institute Genomics Platform"/>
            <consortium name="The Broad Institute Genome Sequencing Center for Infectious Disease"/>
            <person name="Wu L."/>
            <person name="Ma J."/>
        </authorList>
    </citation>
    <scope>NUCLEOTIDE SEQUENCE [LARGE SCALE GENOMIC DNA]</scope>
    <source>
        <strain evidence="3 4">JCM 14545</strain>
    </source>
</reference>
<name>A0ABN2R3Z3_9PSEU</name>
<dbReference type="EMBL" id="BAAANN010000014">
    <property type="protein sequence ID" value="GAA1963251.1"/>
    <property type="molecule type" value="Genomic_DNA"/>
</dbReference>
<evidence type="ECO:0000313" key="4">
    <source>
        <dbReference type="Proteomes" id="UP001501116"/>
    </source>
</evidence>
<dbReference type="Proteomes" id="UP001501116">
    <property type="component" value="Unassembled WGS sequence"/>
</dbReference>
<accession>A0ABN2R3Z3</accession>
<sequence length="96" mass="9791">MRLGSEPDATRRARGPRSTGAVSMLVGIVSAAALTGVAFYTVEQASCADPGQYIRHDNHVELVGGCVNTAELTPARPGVPAAVEGSGPNTGAKFQP</sequence>
<keyword evidence="4" id="KW-1185">Reference proteome</keyword>
<keyword evidence="2" id="KW-0812">Transmembrane</keyword>
<dbReference type="RefSeq" id="WP_344420122.1">
    <property type="nucleotide sequence ID" value="NZ_BAAANN010000014.1"/>
</dbReference>
<gene>
    <name evidence="3" type="ORF">GCM10009754_38300</name>
</gene>
<evidence type="ECO:0000313" key="3">
    <source>
        <dbReference type="EMBL" id="GAA1963251.1"/>
    </source>
</evidence>
<feature type="transmembrane region" description="Helical" evidence="2">
    <location>
        <begin position="21"/>
        <end position="42"/>
    </location>
</feature>
<evidence type="ECO:0000256" key="2">
    <source>
        <dbReference type="SAM" id="Phobius"/>
    </source>
</evidence>
<protein>
    <submittedName>
        <fullName evidence="3">Uncharacterized protein</fullName>
    </submittedName>
</protein>
<keyword evidence="2" id="KW-0472">Membrane</keyword>
<feature type="region of interest" description="Disordered" evidence="1">
    <location>
        <begin position="76"/>
        <end position="96"/>
    </location>
</feature>
<proteinExistence type="predicted"/>